<dbReference type="GO" id="GO:0046872">
    <property type="term" value="F:metal ion binding"/>
    <property type="evidence" value="ECO:0007669"/>
    <property type="project" value="UniProtKB-KW"/>
</dbReference>
<reference evidence="4 5" key="1">
    <citation type="submission" date="2013-03" db="EMBL/GenBank/DDBJ databases">
        <title>Draft genome sequence of Gracibacillus halophilus YIM-C55.5, a moderately halophilic and thermophilic organism from the Xiaochaidamu salt lake.</title>
        <authorList>
            <person name="Sugumar T."/>
            <person name="Polireddy D.R."/>
            <person name="Antony A."/>
            <person name="Madhava Y.R."/>
            <person name="Sivakumar N."/>
        </authorList>
    </citation>
    <scope>NUCLEOTIDE SEQUENCE [LARGE SCALE GENOMIC DNA]</scope>
    <source>
        <strain evidence="4 5">YIM-C55.5</strain>
    </source>
</reference>
<dbReference type="InterPro" id="IPR036388">
    <property type="entry name" value="WH-like_DNA-bd_sf"/>
</dbReference>
<dbReference type="InterPro" id="IPR036390">
    <property type="entry name" value="WH_DNA-bd_sf"/>
</dbReference>
<dbReference type="Pfam" id="PF02829">
    <property type="entry name" value="3H"/>
    <property type="match status" value="1"/>
</dbReference>
<accession>N4WBH9</accession>
<feature type="binding site" evidence="1">
    <location>
        <position position="149"/>
    </location>
    <ligand>
        <name>Ni(2+)</name>
        <dbReference type="ChEBI" id="CHEBI:49786"/>
    </ligand>
</feature>
<dbReference type="InterPro" id="IPR026043">
    <property type="entry name" value="NadR"/>
</dbReference>
<dbReference type="Proteomes" id="UP000012283">
    <property type="component" value="Unassembled WGS sequence"/>
</dbReference>
<keyword evidence="5" id="KW-1185">Reference proteome</keyword>
<dbReference type="Gene3D" id="3.30.1340.20">
    <property type="entry name" value="3H domain"/>
    <property type="match status" value="1"/>
</dbReference>
<dbReference type="PIRSF" id="PIRSF037847">
    <property type="entry name" value="NiaR"/>
    <property type="match status" value="1"/>
</dbReference>
<evidence type="ECO:0000259" key="3">
    <source>
        <dbReference type="Pfam" id="PF08279"/>
    </source>
</evidence>
<dbReference type="SUPFAM" id="SSF46785">
    <property type="entry name" value="Winged helix' DNA-binding domain"/>
    <property type="match status" value="1"/>
</dbReference>
<dbReference type="RefSeq" id="WP_003469579.1">
    <property type="nucleotide sequence ID" value="NZ_APML01000038.1"/>
</dbReference>
<dbReference type="AlphaFoldDB" id="N4WBH9"/>
<dbReference type="PANTHER" id="PTHR40068">
    <property type="entry name" value="TRANSCRIPTION REPRESSOR NIAR-RELATED"/>
    <property type="match status" value="1"/>
</dbReference>
<feature type="binding site" evidence="1">
    <location>
        <position position="90"/>
    </location>
    <ligand>
        <name>Ni(2+)</name>
        <dbReference type="ChEBI" id="CHEBI:49786"/>
    </ligand>
</feature>
<sequence>MSKKLTGDHRRQHVIEWLEQSDQPLTGSDLAKKANVSRQVIVQDITLLKAQNHPIIATSNGYLYMSSHQENQGFEKVIACKHTSEETKEELYAIVDCGAMVKDVMIEHPVYGDLKASLILSDRAEVDQFVERIEAENAPYLLKLTGGIHNHTIVANEQWKLDKAYQALHEKGFLVEN</sequence>
<dbReference type="STRING" id="1308866.J416_10006"/>
<dbReference type="InterPro" id="IPR035922">
    <property type="entry name" value="3H_dom_sf"/>
</dbReference>
<dbReference type="Pfam" id="PF08279">
    <property type="entry name" value="HTH_11"/>
    <property type="match status" value="1"/>
</dbReference>
<dbReference type="PANTHER" id="PTHR40068:SF1">
    <property type="entry name" value="TRANSCRIPTION REPRESSOR NIAR-RELATED"/>
    <property type="match status" value="1"/>
</dbReference>
<dbReference type="InterPro" id="IPR004173">
    <property type="entry name" value="3H_domain"/>
</dbReference>
<feature type="binding site" evidence="1">
    <location>
        <position position="82"/>
    </location>
    <ligand>
        <name>Ni(2+)</name>
        <dbReference type="ChEBI" id="CHEBI:49786"/>
    </ligand>
</feature>
<feature type="domain" description="3H" evidence="2">
    <location>
        <begin position="78"/>
        <end position="174"/>
    </location>
</feature>
<feature type="domain" description="Helix-turn-helix type 11" evidence="3">
    <location>
        <begin position="10"/>
        <end position="62"/>
    </location>
</feature>
<dbReference type="PATRIC" id="fig|1308866.3.peg.2030"/>
<dbReference type="OrthoDB" id="9792661at2"/>
<keyword evidence="1" id="KW-0533">Nickel</keyword>
<name>N4WBH9_9BACI</name>
<dbReference type="Gene3D" id="1.10.10.10">
    <property type="entry name" value="Winged helix-like DNA-binding domain superfamily/Winged helix DNA-binding domain"/>
    <property type="match status" value="1"/>
</dbReference>
<proteinExistence type="predicted"/>
<dbReference type="InterPro" id="IPR013196">
    <property type="entry name" value="HTH_11"/>
</dbReference>
<protein>
    <submittedName>
        <fullName evidence="4">Transcriptional regulator</fullName>
    </submittedName>
</protein>
<evidence type="ECO:0000313" key="5">
    <source>
        <dbReference type="Proteomes" id="UP000012283"/>
    </source>
</evidence>
<dbReference type="eggNOG" id="COG1827">
    <property type="taxonomic scope" value="Bacteria"/>
</dbReference>
<evidence type="ECO:0000256" key="1">
    <source>
        <dbReference type="PIRSR" id="PIRSR037847-1"/>
    </source>
</evidence>
<feature type="binding site" evidence="1">
    <location>
        <position position="151"/>
    </location>
    <ligand>
        <name>Ni(2+)</name>
        <dbReference type="ChEBI" id="CHEBI:49786"/>
    </ligand>
</feature>
<gene>
    <name evidence="4" type="ORF">J416_10006</name>
</gene>
<keyword evidence="1" id="KW-0479">Metal-binding</keyword>
<evidence type="ECO:0000313" key="4">
    <source>
        <dbReference type="EMBL" id="ENH96589.1"/>
    </source>
</evidence>
<dbReference type="EMBL" id="APML01000038">
    <property type="protein sequence ID" value="ENH96589.1"/>
    <property type="molecule type" value="Genomic_DNA"/>
</dbReference>
<organism evidence="4 5">
    <name type="scientific">Gracilibacillus halophilus YIM-C55.5</name>
    <dbReference type="NCBI Taxonomy" id="1308866"/>
    <lineage>
        <taxon>Bacteria</taxon>
        <taxon>Bacillati</taxon>
        <taxon>Bacillota</taxon>
        <taxon>Bacilli</taxon>
        <taxon>Bacillales</taxon>
        <taxon>Bacillaceae</taxon>
        <taxon>Gracilibacillus</taxon>
    </lineage>
</organism>
<evidence type="ECO:0000259" key="2">
    <source>
        <dbReference type="Pfam" id="PF02829"/>
    </source>
</evidence>
<comment type="caution">
    <text evidence="4">The sequence shown here is derived from an EMBL/GenBank/DDBJ whole genome shotgun (WGS) entry which is preliminary data.</text>
</comment>
<dbReference type="SUPFAM" id="SSF75500">
    <property type="entry name" value="Putative transcriptional regulator TM1602, C-terminal domain"/>
    <property type="match status" value="1"/>
</dbReference>